<feature type="compositionally biased region" description="Basic and acidic residues" evidence="1">
    <location>
        <begin position="69"/>
        <end position="78"/>
    </location>
</feature>
<dbReference type="EMBL" id="JAMKFB020000001">
    <property type="protein sequence ID" value="KAL0203290.1"/>
    <property type="molecule type" value="Genomic_DNA"/>
</dbReference>
<feature type="non-terminal residue" evidence="2">
    <location>
        <position position="1"/>
    </location>
</feature>
<evidence type="ECO:0000256" key="1">
    <source>
        <dbReference type="SAM" id="MobiDB-lite"/>
    </source>
</evidence>
<evidence type="ECO:0000313" key="3">
    <source>
        <dbReference type="Proteomes" id="UP001529510"/>
    </source>
</evidence>
<protein>
    <submittedName>
        <fullName evidence="2">Uncharacterized protein</fullName>
    </submittedName>
</protein>
<accession>A0ABD0RYU3</accession>
<gene>
    <name evidence="2" type="ORF">M9458_001308</name>
</gene>
<proteinExistence type="predicted"/>
<comment type="caution">
    <text evidence="2">The sequence shown here is derived from an EMBL/GenBank/DDBJ whole genome shotgun (WGS) entry which is preliminary data.</text>
</comment>
<dbReference type="Proteomes" id="UP001529510">
    <property type="component" value="Unassembled WGS sequence"/>
</dbReference>
<organism evidence="2 3">
    <name type="scientific">Cirrhinus mrigala</name>
    <name type="common">Mrigala</name>
    <dbReference type="NCBI Taxonomy" id="683832"/>
    <lineage>
        <taxon>Eukaryota</taxon>
        <taxon>Metazoa</taxon>
        <taxon>Chordata</taxon>
        <taxon>Craniata</taxon>
        <taxon>Vertebrata</taxon>
        <taxon>Euteleostomi</taxon>
        <taxon>Actinopterygii</taxon>
        <taxon>Neopterygii</taxon>
        <taxon>Teleostei</taxon>
        <taxon>Ostariophysi</taxon>
        <taxon>Cypriniformes</taxon>
        <taxon>Cyprinidae</taxon>
        <taxon>Labeoninae</taxon>
        <taxon>Labeonini</taxon>
        <taxon>Cirrhinus</taxon>
    </lineage>
</organism>
<sequence length="87" mass="9468">AGTNVQPVSSYPSWFSRRFDATTNHPSYAEPECNGGPSVNQYLVYRGSADPMCSYATPVDSNDLSVPDMEGHLTHGDEGNNISQSER</sequence>
<dbReference type="AlphaFoldDB" id="A0ABD0RYU3"/>
<reference evidence="2 3" key="1">
    <citation type="submission" date="2024-05" db="EMBL/GenBank/DDBJ databases">
        <title>Genome sequencing and assembly of Indian major carp, Cirrhinus mrigala (Hamilton, 1822).</title>
        <authorList>
            <person name="Mohindra V."/>
            <person name="Chowdhury L.M."/>
            <person name="Lal K."/>
            <person name="Jena J.K."/>
        </authorList>
    </citation>
    <scope>NUCLEOTIDE SEQUENCE [LARGE SCALE GENOMIC DNA]</scope>
    <source>
        <strain evidence="2">CM1030</strain>
        <tissue evidence="2">Blood</tissue>
    </source>
</reference>
<name>A0ABD0RYU3_CIRMR</name>
<evidence type="ECO:0000313" key="2">
    <source>
        <dbReference type="EMBL" id="KAL0203290.1"/>
    </source>
</evidence>
<feature type="region of interest" description="Disordered" evidence="1">
    <location>
        <begin position="64"/>
        <end position="87"/>
    </location>
</feature>
<keyword evidence="3" id="KW-1185">Reference proteome</keyword>
<feature type="non-terminal residue" evidence="2">
    <location>
        <position position="87"/>
    </location>
</feature>